<name>A0A7C9BKK4_9BACT</name>
<proteinExistence type="predicted"/>
<reference evidence="3 4" key="1">
    <citation type="submission" date="2019-10" db="EMBL/GenBank/DDBJ databases">
        <title>Draft Genome Sequence of Cytophagaceae sp. SJW1-29.</title>
        <authorList>
            <person name="Choi A."/>
        </authorList>
    </citation>
    <scope>NUCLEOTIDE SEQUENCE [LARGE SCALE GENOMIC DNA]</scope>
    <source>
        <strain evidence="3 4">SJW1-29</strain>
    </source>
</reference>
<sequence>MRVKHLFICLLLFISSSKGWCQLFQNRNLYDIWITAEQYADAGKFNEAIKLYEAAPQVPEFARQLKITRQLQTVFQTGERLYRAKKYAEALEAYSKYREIAPNLHTAILDARIQTCLQQLDKVLVKKIAESTRVVAGFEYAYKGDTKLLELDTLAALGYYNKARQLGGNLNQTLREQYLAGLQSVKALRKWGEDYRRIAVTEDKALTLDILRKYRSASKYIISTLEYEIKSAEEGQRAILGSRSQGNPTERMNQYAQDCRIEDLAYFVKNNSSFIPQAVSTSRLVDEYRAIEGDIARLLKDPGNGPFLESAYRNLIEKAGQIPSVGGTIQLCAKKLYFEYLYGQAVWSEKEGLENGDKTRYQEALRYSMEAYQLGLSELNTDLEVLQRRIAAQLDCEDRRQDFENLLVGIRLDLSQCQVKSAKTRWDTAAARLSGCGLNNSQFSAQYIALRDSVYQFYIADSSLVSLTARGNQALDTRKCEEARGIIEQIQNLWMCDPGNRDSLLLQYRDRISQCEQLTCYITNRNKAIQSAENREWKKSYDYYQQAYTCASETQKLRIKEIMEDMECDAYPDRCQKSNVSVSLEPSVRIGINKPKYTEEGKAWETTYGYLTSAGLQVSFLSYLNPLDVVLGLDYFQTEYQSVDKGDPKGDFKISGADAYVAFKLHPTGTDPNRLRPYLKGGFEVLLPMSYSLQNHYKNESTRDRSLLKKQSLGTLAALGIELQKKKFGFFIEIVGGYNFSGIYNANAVSSSGAKGKTEAQFRTAGIRVGARLW</sequence>
<keyword evidence="1" id="KW-0802">TPR repeat</keyword>
<comment type="caution">
    <text evidence="3">The sequence shown here is derived from an EMBL/GenBank/DDBJ whole genome shotgun (WGS) entry which is preliminary data.</text>
</comment>
<keyword evidence="4" id="KW-1185">Reference proteome</keyword>
<accession>A0A7C9BKK4</accession>
<feature type="chain" id="PRO_5028918420" evidence="2">
    <location>
        <begin position="22"/>
        <end position="774"/>
    </location>
</feature>
<dbReference type="InterPro" id="IPR019734">
    <property type="entry name" value="TPR_rpt"/>
</dbReference>
<dbReference type="Proteomes" id="UP000479293">
    <property type="component" value="Unassembled WGS sequence"/>
</dbReference>
<dbReference type="InterPro" id="IPR011990">
    <property type="entry name" value="TPR-like_helical_dom_sf"/>
</dbReference>
<evidence type="ECO:0000256" key="1">
    <source>
        <dbReference type="PROSITE-ProRule" id="PRU00339"/>
    </source>
</evidence>
<dbReference type="SUPFAM" id="SSF48452">
    <property type="entry name" value="TPR-like"/>
    <property type="match status" value="1"/>
</dbReference>
<dbReference type="Gene3D" id="1.25.40.10">
    <property type="entry name" value="Tetratricopeptide repeat domain"/>
    <property type="match status" value="1"/>
</dbReference>
<dbReference type="AlphaFoldDB" id="A0A7C9BKK4"/>
<organism evidence="3 4">
    <name type="scientific">Salmonirosea aquatica</name>
    <dbReference type="NCBI Taxonomy" id="2654236"/>
    <lineage>
        <taxon>Bacteria</taxon>
        <taxon>Pseudomonadati</taxon>
        <taxon>Bacteroidota</taxon>
        <taxon>Cytophagia</taxon>
        <taxon>Cytophagales</taxon>
        <taxon>Spirosomataceae</taxon>
        <taxon>Salmonirosea</taxon>
    </lineage>
</organism>
<dbReference type="EMBL" id="WHLY01000002">
    <property type="protein sequence ID" value="MPR36374.1"/>
    <property type="molecule type" value="Genomic_DNA"/>
</dbReference>
<gene>
    <name evidence="3" type="ORF">GBK04_24285</name>
</gene>
<evidence type="ECO:0000256" key="2">
    <source>
        <dbReference type="SAM" id="SignalP"/>
    </source>
</evidence>
<dbReference type="PROSITE" id="PS50005">
    <property type="entry name" value="TPR"/>
    <property type="match status" value="1"/>
</dbReference>
<feature type="signal peptide" evidence="2">
    <location>
        <begin position="1"/>
        <end position="21"/>
    </location>
</feature>
<evidence type="ECO:0000313" key="4">
    <source>
        <dbReference type="Proteomes" id="UP000479293"/>
    </source>
</evidence>
<evidence type="ECO:0000313" key="3">
    <source>
        <dbReference type="EMBL" id="MPR36374.1"/>
    </source>
</evidence>
<feature type="repeat" description="TPR" evidence="1">
    <location>
        <begin position="71"/>
        <end position="104"/>
    </location>
</feature>
<protein>
    <submittedName>
        <fullName evidence="3">Uncharacterized protein</fullName>
    </submittedName>
</protein>
<keyword evidence="2" id="KW-0732">Signal</keyword>